<accession>A0A517LJJ6</accession>
<evidence type="ECO:0000313" key="3">
    <source>
        <dbReference type="Proteomes" id="UP000316270"/>
    </source>
</evidence>
<keyword evidence="3" id="KW-1185">Reference proteome</keyword>
<evidence type="ECO:0008006" key="4">
    <source>
        <dbReference type="Google" id="ProtNLM"/>
    </source>
</evidence>
<dbReference type="InterPro" id="IPR051678">
    <property type="entry name" value="AGP_Transferase"/>
</dbReference>
<dbReference type="PANTHER" id="PTHR21310">
    <property type="entry name" value="AMINOGLYCOSIDE PHOSPHOTRANSFERASE-RELATED-RELATED"/>
    <property type="match status" value="1"/>
</dbReference>
<feature type="compositionally biased region" description="Polar residues" evidence="1">
    <location>
        <begin position="35"/>
        <end position="50"/>
    </location>
</feature>
<gene>
    <name evidence="2" type="ORF">FKW77_000486</name>
</gene>
<dbReference type="AlphaFoldDB" id="A0A517LJJ6"/>
<organism evidence="2 3">
    <name type="scientific">Venturia effusa</name>
    <dbReference type="NCBI Taxonomy" id="50376"/>
    <lineage>
        <taxon>Eukaryota</taxon>
        <taxon>Fungi</taxon>
        <taxon>Dikarya</taxon>
        <taxon>Ascomycota</taxon>
        <taxon>Pezizomycotina</taxon>
        <taxon>Dothideomycetes</taxon>
        <taxon>Pleosporomycetidae</taxon>
        <taxon>Venturiales</taxon>
        <taxon>Venturiaceae</taxon>
        <taxon>Venturia</taxon>
    </lineage>
</organism>
<evidence type="ECO:0000256" key="1">
    <source>
        <dbReference type="SAM" id="MobiDB-lite"/>
    </source>
</evidence>
<name>A0A517LJJ6_9PEZI</name>
<evidence type="ECO:0000313" key="2">
    <source>
        <dbReference type="EMBL" id="QDS75815.1"/>
    </source>
</evidence>
<dbReference type="OrthoDB" id="10003767at2759"/>
<sequence>MFDVEAVKQAPCQHTEQNRPRDTHLPKDEHFQTAALRTQALQTPKMNESPMSAEWIDDRQPSSAHSEPPCTVHGEEGDPANDTPGLTSREWGGSPQSEPFEKFQHKIMALCESLWPSHTIALEDIGGGSYSRIVGIATMQQQAELDTHTDAAQATSFSKLLKQSKYWFTKLKCIIRPACSRSHSTAKTMTAQYILRIPRYPDMVNLQHQAALIEFANRISKSWDVPTAIHLEDTTDNPLGVPFVIQNRIPGMNVDELWDNLNQQQRVNLGAEIGKVFRDTSRHSLPVPGTIDPTSISENSRTKIRVFEHVYENP</sequence>
<dbReference type="EMBL" id="CP042198">
    <property type="protein sequence ID" value="QDS75815.1"/>
    <property type="molecule type" value="Genomic_DNA"/>
</dbReference>
<dbReference type="PANTHER" id="PTHR21310:SF56">
    <property type="entry name" value="AMINOGLYCOSIDE PHOSPHOTRANSFERASE DOMAIN-CONTAINING PROTEIN"/>
    <property type="match status" value="1"/>
</dbReference>
<feature type="region of interest" description="Disordered" evidence="1">
    <location>
        <begin position="1"/>
        <end position="98"/>
    </location>
</feature>
<reference evidence="2 3" key="1">
    <citation type="submission" date="2019-07" db="EMBL/GenBank/DDBJ databases">
        <title>Finished genome of Venturia effusa.</title>
        <authorList>
            <person name="Young C.A."/>
            <person name="Cox M.P."/>
            <person name="Ganley A.R.D."/>
            <person name="David W.J."/>
        </authorList>
    </citation>
    <scope>NUCLEOTIDE SEQUENCE [LARGE SCALE GENOMIC DNA]</scope>
    <source>
        <strain evidence="3">albino</strain>
    </source>
</reference>
<protein>
    <recommendedName>
        <fullName evidence="4">Aminoglycoside phosphotransferase domain-containing protein</fullName>
    </recommendedName>
</protein>
<proteinExistence type="predicted"/>
<feature type="compositionally biased region" description="Basic and acidic residues" evidence="1">
    <location>
        <begin position="16"/>
        <end position="31"/>
    </location>
</feature>
<dbReference type="Proteomes" id="UP000316270">
    <property type="component" value="Chromosome 14"/>
</dbReference>